<dbReference type="CDD" id="cd00431">
    <property type="entry name" value="cysteine_hydrolases"/>
    <property type="match status" value="1"/>
</dbReference>
<organism evidence="3">
    <name type="scientific">uncultured Solirubrobacteraceae bacterium</name>
    <dbReference type="NCBI Taxonomy" id="1162706"/>
    <lineage>
        <taxon>Bacteria</taxon>
        <taxon>Bacillati</taxon>
        <taxon>Actinomycetota</taxon>
        <taxon>Thermoleophilia</taxon>
        <taxon>Solirubrobacterales</taxon>
        <taxon>Solirubrobacteraceae</taxon>
        <taxon>environmental samples</taxon>
    </lineage>
</organism>
<name>A0A6J4RA54_9ACTN</name>
<dbReference type="PANTHER" id="PTHR43540:SF6">
    <property type="entry name" value="ISOCHORISMATASE-LIKE DOMAIN-CONTAINING PROTEIN"/>
    <property type="match status" value="1"/>
</dbReference>
<dbReference type="AlphaFoldDB" id="A0A6J4RA54"/>
<dbReference type="Gene3D" id="3.40.50.850">
    <property type="entry name" value="Isochorismatase-like"/>
    <property type="match status" value="1"/>
</dbReference>
<dbReference type="SUPFAM" id="SSF52499">
    <property type="entry name" value="Isochorismatase-like hydrolases"/>
    <property type="match status" value="1"/>
</dbReference>
<protein>
    <submittedName>
        <fullName evidence="3">Nicotinamidase/isochorismatase family protein</fullName>
    </submittedName>
</protein>
<proteinExistence type="predicted"/>
<dbReference type="GO" id="GO:0016787">
    <property type="term" value="F:hydrolase activity"/>
    <property type="evidence" value="ECO:0007669"/>
    <property type="project" value="UniProtKB-KW"/>
</dbReference>
<dbReference type="InterPro" id="IPR050272">
    <property type="entry name" value="Isochorismatase-like_hydrls"/>
</dbReference>
<dbReference type="InterPro" id="IPR036380">
    <property type="entry name" value="Isochorismatase-like_sf"/>
</dbReference>
<reference evidence="3" key="1">
    <citation type="submission" date="2020-02" db="EMBL/GenBank/DDBJ databases">
        <authorList>
            <person name="Meier V. D."/>
        </authorList>
    </citation>
    <scope>NUCLEOTIDE SEQUENCE</scope>
    <source>
        <strain evidence="3">AVDCRST_MAG38</strain>
    </source>
</reference>
<gene>
    <name evidence="3" type="ORF">AVDCRST_MAG38-581</name>
</gene>
<dbReference type="EMBL" id="CADCVJ010000035">
    <property type="protein sequence ID" value="CAA9464545.1"/>
    <property type="molecule type" value="Genomic_DNA"/>
</dbReference>
<keyword evidence="1" id="KW-0378">Hydrolase</keyword>
<evidence type="ECO:0000313" key="3">
    <source>
        <dbReference type="EMBL" id="CAA9464545.1"/>
    </source>
</evidence>
<dbReference type="PANTHER" id="PTHR43540">
    <property type="entry name" value="PEROXYUREIDOACRYLATE/UREIDOACRYLATE AMIDOHYDROLASE-RELATED"/>
    <property type="match status" value="1"/>
</dbReference>
<evidence type="ECO:0000256" key="1">
    <source>
        <dbReference type="ARBA" id="ARBA00022801"/>
    </source>
</evidence>
<accession>A0A6J4RA54</accession>
<dbReference type="Pfam" id="PF00857">
    <property type="entry name" value="Isochorismatase"/>
    <property type="match status" value="1"/>
</dbReference>
<dbReference type="InterPro" id="IPR000868">
    <property type="entry name" value="Isochorismatase-like_dom"/>
</dbReference>
<sequence length="202" mass="22153">MELHGRTALIVIDVQKGEILPQESGIPIMPGGEERHDRIRAIVAAARDADVPVIFIQEVHKRTLVDFGRELDGSETIHGLEGDLTTELADGLDPRPDEYLIRKRRYSAFFATELELVLKSYGVQTLILLGALTDVCVHYTFADAHQHDYHCRVVTDCVGGSSLPAHEASLKAMQYLQRDALVSSGEVLGTLGELARPLAEAA</sequence>
<feature type="domain" description="Isochorismatase-like" evidence="2">
    <location>
        <begin position="7"/>
        <end position="177"/>
    </location>
</feature>
<evidence type="ECO:0000259" key="2">
    <source>
        <dbReference type="Pfam" id="PF00857"/>
    </source>
</evidence>